<dbReference type="Gene3D" id="3.30.1360.40">
    <property type="match status" value="1"/>
</dbReference>
<organism evidence="5 6">
    <name type="scientific">Saccharopolyspora shandongensis</name>
    <dbReference type="NCBI Taxonomy" id="418495"/>
    <lineage>
        <taxon>Bacteria</taxon>
        <taxon>Bacillati</taxon>
        <taxon>Actinomycetota</taxon>
        <taxon>Actinomycetes</taxon>
        <taxon>Pseudonocardiales</taxon>
        <taxon>Pseudonocardiaceae</taxon>
        <taxon>Saccharopolyspora</taxon>
    </lineage>
</organism>
<keyword evidence="2" id="KW-0378">Hydrolase</keyword>
<proteinExistence type="predicted"/>
<feature type="domain" description="Carboxyltransferase" evidence="4">
    <location>
        <begin position="8"/>
        <end position="198"/>
    </location>
</feature>
<dbReference type="GO" id="GO:0016787">
    <property type="term" value="F:hydrolase activity"/>
    <property type="evidence" value="ECO:0007669"/>
    <property type="project" value="UniProtKB-KW"/>
</dbReference>
<accession>A0A1H3T9H8</accession>
<dbReference type="Gene3D" id="2.40.100.10">
    <property type="entry name" value="Cyclophilin-like"/>
    <property type="match status" value="1"/>
</dbReference>
<keyword evidence="1" id="KW-0547">Nucleotide-binding</keyword>
<keyword evidence="3" id="KW-0067">ATP-binding</keyword>
<dbReference type="STRING" id="418495.SAMN05216215_107718"/>
<dbReference type="Pfam" id="PF02682">
    <property type="entry name" value="CT_C_D"/>
    <property type="match status" value="1"/>
</dbReference>
<dbReference type="SUPFAM" id="SSF50891">
    <property type="entry name" value="Cyclophilin-like"/>
    <property type="match status" value="1"/>
</dbReference>
<evidence type="ECO:0000256" key="2">
    <source>
        <dbReference type="ARBA" id="ARBA00022801"/>
    </source>
</evidence>
<evidence type="ECO:0000256" key="1">
    <source>
        <dbReference type="ARBA" id="ARBA00022741"/>
    </source>
</evidence>
<dbReference type="EMBL" id="FNOK01000077">
    <property type="protein sequence ID" value="SDZ46874.1"/>
    <property type="molecule type" value="Genomic_DNA"/>
</dbReference>
<dbReference type="NCBIfam" id="TIGR00370">
    <property type="entry name" value="5-oxoprolinase subunit PxpB"/>
    <property type="match status" value="1"/>
</dbReference>
<dbReference type="AlphaFoldDB" id="A0A1H3T9H8"/>
<dbReference type="InterPro" id="IPR029000">
    <property type="entry name" value="Cyclophilin-like_dom_sf"/>
</dbReference>
<evidence type="ECO:0000259" key="4">
    <source>
        <dbReference type="SMART" id="SM00796"/>
    </source>
</evidence>
<dbReference type="PANTHER" id="PTHR34698">
    <property type="entry name" value="5-OXOPROLINASE SUBUNIT B"/>
    <property type="match status" value="1"/>
</dbReference>
<dbReference type="GO" id="GO:0005524">
    <property type="term" value="F:ATP binding"/>
    <property type="evidence" value="ECO:0007669"/>
    <property type="project" value="UniProtKB-KW"/>
</dbReference>
<dbReference type="SMART" id="SM00796">
    <property type="entry name" value="AHS1"/>
    <property type="match status" value="1"/>
</dbReference>
<sequence>MIQLAEELITRRCGDTGLLVELGDNRRVHAFAAAVRAADLDGVVDLVPALDTLLLVVDPALTDPPAVEGLLRDLEVGAVARAENRRVEIPVRYDGEDLSWVAEHCGLDERQVVRRHTATPWQVGFCGFAPGYAYLVGGDPALRVPRRKESRVAVPAGSVAIAGQFSAVYPRRSPGGWQLLGHTEVSLWDTEADPPALLLPGDEVVFCEVAS</sequence>
<evidence type="ECO:0000313" key="5">
    <source>
        <dbReference type="EMBL" id="SDZ46874.1"/>
    </source>
</evidence>
<reference evidence="6" key="1">
    <citation type="submission" date="2016-10" db="EMBL/GenBank/DDBJ databases">
        <authorList>
            <person name="Varghese N."/>
            <person name="Submissions S."/>
        </authorList>
    </citation>
    <scope>NUCLEOTIDE SEQUENCE [LARGE SCALE GENOMIC DNA]</scope>
    <source>
        <strain evidence="6">CGMCC 4.3530</strain>
    </source>
</reference>
<keyword evidence="6" id="KW-1185">Reference proteome</keyword>
<evidence type="ECO:0000256" key="3">
    <source>
        <dbReference type="ARBA" id="ARBA00022840"/>
    </source>
</evidence>
<protein>
    <submittedName>
        <fullName evidence="5">Sensor histidine kinase inhibitor, KipI family</fullName>
    </submittedName>
</protein>
<evidence type="ECO:0000313" key="6">
    <source>
        <dbReference type="Proteomes" id="UP000199529"/>
    </source>
</evidence>
<dbReference type="Proteomes" id="UP000199529">
    <property type="component" value="Unassembled WGS sequence"/>
</dbReference>
<dbReference type="PANTHER" id="PTHR34698:SF2">
    <property type="entry name" value="5-OXOPROLINASE SUBUNIT B"/>
    <property type="match status" value="1"/>
</dbReference>
<dbReference type="InterPro" id="IPR010016">
    <property type="entry name" value="PxpB"/>
</dbReference>
<gene>
    <name evidence="5" type="ORF">SAMN05216215_107718</name>
</gene>
<dbReference type="InterPro" id="IPR003833">
    <property type="entry name" value="CT_C_D"/>
</dbReference>
<dbReference type="SUPFAM" id="SSF160467">
    <property type="entry name" value="PH0987 N-terminal domain-like"/>
    <property type="match status" value="1"/>
</dbReference>
<name>A0A1H3T9H8_9PSEU</name>